<sequence length="495" mass="53690">MSDRDQPQRPEEEASSTDRATVLVVDDEPSICWAFERLLSDQGHTVKTASSAEEGLQLAATERPDLVLLDVRLPKEDGISALPKFIEASGGCPVIVMTAFGDLETAVAAVQRGASDYLVKPFRLDDARRVCQVALSTSKSRSAPAPVVRKDQRENRLVGSSPAMQQAFRQIALVAASDLSVLITGETGTGKELVGAAIHRHSHRAKEVYLPIAPVTLNEDLVESELFGHVKGAFTGADADRPGLFDRAEGGTVFLDEIGDLPIGVQVKLLRVLDQGEYLRVGDVHPRRCNVRVLAATNRDLHEAMRLGQFREDLYYRLSGLHIHLPPLRERLEDIAVLCRYFLSRLGNESAAESLSEALIEKLAGRPWYGNVRELSNAVEHAAVVARGRSLTIDDFPDPQLGREPSEPQRPEAALADAVAAWCKDRLDGDAAGDALTTLHADLIAAVEPTLLRLTLQSTAGSRAAAADRLGIHRGTLREKLRHYGISDVDAAGGT</sequence>
<dbReference type="AlphaFoldDB" id="A0A518I3T3"/>
<accession>A0A518I3T3</accession>
<dbReference type="SMART" id="SM00382">
    <property type="entry name" value="AAA"/>
    <property type="match status" value="1"/>
</dbReference>
<dbReference type="InterPro" id="IPR011006">
    <property type="entry name" value="CheY-like_superfamily"/>
</dbReference>
<evidence type="ECO:0000256" key="14">
    <source>
        <dbReference type="ARBA" id="ARBA00029881"/>
    </source>
</evidence>
<dbReference type="FunFam" id="3.40.50.300:FF:000006">
    <property type="entry name" value="DNA-binding transcriptional regulator NtrC"/>
    <property type="match status" value="1"/>
</dbReference>
<dbReference type="InterPro" id="IPR002197">
    <property type="entry name" value="HTH_Fis"/>
</dbReference>
<evidence type="ECO:0000256" key="8">
    <source>
        <dbReference type="ARBA" id="ARBA00023012"/>
    </source>
</evidence>
<evidence type="ECO:0000256" key="11">
    <source>
        <dbReference type="ARBA" id="ARBA00023159"/>
    </source>
</evidence>
<evidence type="ECO:0000256" key="2">
    <source>
        <dbReference type="ARBA" id="ARBA00019059"/>
    </source>
</evidence>
<keyword evidence="13" id="KW-0535">Nitrogen fixation</keyword>
<dbReference type="GO" id="GO:0006355">
    <property type="term" value="P:regulation of DNA-templated transcription"/>
    <property type="evidence" value="ECO:0007669"/>
    <property type="project" value="InterPro"/>
</dbReference>
<feature type="domain" description="Sigma-54 factor interaction" evidence="18">
    <location>
        <begin position="157"/>
        <end position="384"/>
    </location>
</feature>
<keyword evidence="12" id="KW-0804">Transcription</keyword>
<evidence type="ECO:0000256" key="16">
    <source>
        <dbReference type="PROSITE-ProRule" id="PRU00169"/>
    </source>
</evidence>
<keyword evidence="11" id="KW-0010">Activator</keyword>
<dbReference type="Gene3D" id="3.40.50.2300">
    <property type="match status" value="1"/>
</dbReference>
<dbReference type="RefSeq" id="WP_145391772.1">
    <property type="nucleotide sequence ID" value="NZ_CP037423.1"/>
</dbReference>
<dbReference type="PROSITE" id="PS50045">
    <property type="entry name" value="SIGMA54_INTERACT_4"/>
    <property type="match status" value="1"/>
</dbReference>
<dbReference type="Gene3D" id="1.10.8.60">
    <property type="match status" value="1"/>
</dbReference>
<dbReference type="CDD" id="cd00009">
    <property type="entry name" value="AAA"/>
    <property type="match status" value="1"/>
</dbReference>
<evidence type="ECO:0000259" key="19">
    <source>
        <dbReference type="PROSITE" id="PS50110"/>
    </source>
</evidence>
<protein>
    <recommendedName>
        <fullName evidence="2">DNA-binding transcriptional regulator NtrC</fullName>
    </recommendedName>
    <alternativeName>
        <fullName evidence="14">Nitrogen regulation protein NR(I)</fullName>
    </alternativeName>
    <alternativeName>
        <fullName evidence="15">Nitrogen regulator I</fullName>
    </alternativeName>
</protein>
<dbReference type="CDD" id="cd00156">
    <property type="entry name" value="REC"/>
    <property type="match status" value="1"/>
</dbReference>
<dbReference type="InterPro" id="IPR025943">
    <property type="entry name" value="Sigma_54_int_dom_ATP-bd_2"/>
</dbReference>
<dbReference type="Pfam" id="PF00158">
    <property type="entry name" value="Sigma54_activat"/>
    <property type="match status" value="1"/>
</dbReference>
<dbReference type="GO" id="GO:0000160">
    <property type="term" value="P:phosphorelay signal transduction system"/>
    <property type="evidence" value="ECO:0007669"/>
    <property type="project" value="UniProtKB-KW"/>
</dbReference>
<dbReference type="SUPFAM" id="SSF52540">
    <property type="entry name" value="P-loop containing nucleoside triphosphate hydrolases"/>
    <property type="match status" value="1"/>
</dbReference>
<dbReference type="PRINTS" id="PR01590">
    <property type="entry name" value="HTHFIS"/>
</dbReference>
<dbReference type="Pfam" id="PF25601">
    <property type="entry name" value="AAA_lid_14"/>
    <property type="match status" value="1"/>
</dbReference>
<keyword evidence="8" id="KW-0902">Two-component regulatory system</keyword>
<comment type="subcellular location">
    <subcellularLocation>
        <location evidence="1">Cytoplasm</location>
    </subcellularLocation>
</comment>
<evidence type="ECO:0000259" key="18">
    <source>
        <dbReference type="PROSITE" id="PS50045"/>
    </source>
</evidence>
<dbReference type="Pfam" id="PF02954">
    <property type="entry name" value="HTH_8"/>
    <property type="match status" value="1"/>
</dbReference>
<keyword evidence="5 16" id="KW-0597">Phosphoprotein</keyword>
<dbReference type="SUPFAM" id="SSF52172">
    <property type="entry name" value="CheY-like"/>
    <property type="match status" value="1"/>
</dbReference>
<evidence type="ECO:0000256" key="13">
    <source>
        <dbReference type="ARBA" id="ARBA00023231"/>
    </source>
</evidence>
<dbReference type="InterPro" id="IPR025662">
    <property type="entry name" value="Sigma_54_int_dom_ATP-bd_1"/>
</dbReference>
<dbReference type="InterPro" id="IPR003593">
    <property type="entry name" value="AAA+_ATPase"/>
</dbReference>
<evidence type="ECO:0000256" key="3">
    <source>
        <dbReference type="ARBA" id="ARBA00022490"/>
    </source>
</evidence>
<keyword evidence="4" id="KW-0678">Repressor</keyword>
<name>A0A518I3T3_9BACT</name>
<dbReference type="Gene3D" id="1.10.10.60">
    <property type="entry name" value="Homeodomain-like"/>
    <property type="match status" value="1"/>
</dbReference>
<evidence type="ECO:0000256" key="15">
    <source>
        <dbReference type="ARBA" id="ARBA00031910"/>
    </source>
</evidence>
<keyword evidence="9" id="KW-0805">Transcription regulation</keyword>
<evidence type="ECO:0000256" key="6">
    <source>
        <dbReference type="ARBA" id="ARBA00022741"/>
    </source>
</evidence>
<dbReference type="Gene3D" id="3.40.50.300">
    <property type="entry name" value="P-loop containing nucleotide triphosphate hydrolases"/>
    <property type="match status" value="1"/>
</dbReference>
<feature type="compositionally biased region" description="Basic and acidic residues" evidence="17">
    <location>
        <begin position="1"/>
        <end position="12"/>
    </location>
</feature>
<dbReference type="InterPro" id="IPR001789">
    <property type="entry name" value="Sig_transdc_resp-reg_receiver"/>
</dbReference>
<feature type="region of interest" description="Disordered" evidence="17">
    <location>
        <begin position="1"/>
        <end position="20"/>
    </location>
</feature>
<evidence type="ECO:0000256" key="12">
    <source>
        <dbReference type="ARBA" id="ARBA00023163"/>
    </source>
</evidence>
<evidence type="ECO:0000256" key="10">
    <source>
        <dbReference type="ARBA" id="ARBA00023125"/>
    </source>
</evidence>
<keyword evidence="21" id="KW-1185">Reference proteome</keyword>
<evidence type="ECO:0000256" key="4">
    <source>
        <dbReference type="ARBA" id="ARBA00022491"/>
    </source>
</evidence>
<evidence type="ECO:0000256" key="9">
    <source>
        <dbReference type="ARBA" id="ARBA00023015"/>
    </source>
</evidence>
<keyword evidence="3" id="KW-0963">Cytoplasm</keyword>
<dbReference type="KEGG" id="snep:Enr13x_76080"/>
<feature type="modified residue" description="4-aspartylphosphate" evidence="16">
    <location>
        <position position="70"/>
    </location>
</feature>
<dbReference type="PANTHER" id="PTHR32071:SF95">
    <property type="entry name" value="DNA-BINDING TRANSCRIPTIONAL REGULATOR NTRC"/>
    <property type="match status" value="1"/>
</dbReference>
<dbReference type="PROSITE" id="PS00676">
    <property type="entry name" value="SIGMA54_INTERACT_2"/>
    <property type="match status" value="1"/>
</dbReference>
<feature type="domain" description="Response regulatory" evidence="19">
    <location>
        <begin position="21"/>
        <end position="135"/>
    </location>
</feature>
<evidence type="ECO:0000256" key="5">
    <source>
        <dbReference type="ARBA" id="ARBA00022553"/>
    </source>
</evidence>
<dbReference type="GO" id="GO:0005524">
    <property type="term" value="F:ATP binding"/>
    <property type="evidence" value="ECO:0007669"/>
    <property type="project" value="UniProtKB-KW"/>
</dbReference>
<keyword evidence="7" id="KW-0067">ATP-binding</keyword>
<evidence type="ECO:0000313" key="20">
    <source>
        <dbReference type="EMBL" id="QDV47697.1"/>
    </source>
</evidence>
<reference evidence="20 21" key="1">
    <citation type="submission" date="2019-03" db="EMBL/GenBank/DDBJ databases">
        <title>Deep-cultivation of Planctomycetes and their phenomic and genomic characterization uncovers novel biology.</title>
        <authorList>
            <person name="Wiegand S."/>
            <person name="Jogler M."/>
            <person name="Boedeker C."/>
            <person name="Pinto D."/>
            <person name="Vollmers J."/>
            <person name="Rivas-Marin E."/>
            <person name="Kohn T."/>
            <person name="Peeters S.H."/>
            <person name="Heuer A."/>
            <person name="Rast P."/>
            <person name="Oberbeckmann S."/>
            <person name="Bunk B."/>
            <person name="Jeske O."/>
            <person name="Meyerdierks A."/>
            <person name="Storesund J.E."/>
            <person name="Kallscheuer N."/>
            <person name="Luecker S."/>
            <person name="Lage O.M."/>
            <person name="Pohl T."/>
            <person name="Merkel B.J."/>
            <person name="Hornburger P."/>
            <person name="Mueller R.-W."/>
            <person name="Bruemmer F."/>
            <person name="Labrenz M."/>
            <person name="Spormann A.M."/>
            <person name="Op den Camp H."/>
            <person name="Overmann J."/>
            <person name="Amann R."/>
            <person name="Jetten M.S.M."/>
            <person name="Mascher T."/>
            <person name="Medema M.H."/>
            <person name="Devos D.P."/>
            <person name="Kaster A.-K."/>
            <person name="Ovreas L."/>
            <person name="Rohde M."/>
            <person name="Galperin M.Y."/>
            <person name="Jogler C."/>
        </authorList>
    </citation>
    <scope>NUCLEOTIDE SEQUENCE [LARGE SCALE GENOMIC DNA]</scope>
    <source>
        <strain evidence="20 21">Enr13</strain>
    </source>
</reference>
<dbReference type="InterPro" id="IPR058031">
    <property type="entry name" value="AAA_lid_NorR"/>
</dbReference>
<dbReference type="Pfam" id="PF00072">
    <property type="entry name" value="Response_reg"/>
    <property type="match status" value="1"/>
</dbReference>
<evidence type="ECO:0000256" key="7">
    <source>
        <dbReference type="ARBA" id="ARBA00022840"/>
    </source>
</evidence>
<dbReference type="PROSITE" id="PS50110">
    <property type="entry name" value="RESPONSE_REGULATORY"/>
    <property type="match status" value="1"/>
</dbReference>
<evidence type="ECO:0000256" key="17">
    <source>
        <dbReference type="SAM" id="MobiDB-lite"/>
    </source>
</evidence>
<dbReference type="SUPFAM" id="SSF46689">
    <property type="entry name" value="Homeodomain-like"/>
    <property type="match status" value="1"/>
</dbReference>
<dbReference type="SMART" id="SM00448">
    <property type="entry name" value="REC"/>
    <property type="match status" value="1"/>
</dbReference>
<evidence type="ECO:0000313" key="21">
    <source>
        <dbReference type="Proteomes" id="UP000319004"/>
    </source>
</evidence>
<evidence type="ECO:0000256" key="1">
    <source>
        <dbReference type="ARBA" id="ARBA00004496"/>
    </source>
</evidence>
<dbReference type="EMBL" id="CP037423">
    <property type="protein sequence ID" value="QDV47697.1"/>
    <property type="molecule type" value="Genomic_DNA"/>
</dbReference>
<organism evidence="20 21">
    <name type="scientific">Stieleria neptunia</name>
    <dbReference type="NCBI Taxonomy" id="2527979"/>
    <lineage>
        <taxon>Bacteria</taxon>
        <taxon>Pseudomonadati</taxon>
        <taxon>Planctomycetota</taxon>
        <taxon>Planctomycetia</taxon>
        <taxon>Pirellulales</taxon>
        <taxon>Pirellulaceae</taxon>
        <taxon>Stieleria</taxon>
    </lineage>
</organism>
<dbReference type="GO" id="GO:0005737">
    <property type="term" value="C:cytoplasm"/>
    <property type="evidence" value="ECO:0007669"/>
    <property type="project" value="UniProtKB-SubCell"/>
</dbReference>
<dbReference type="PANTHER" id="PTHR32071">
    <property type="entry name" value="TRANSCRIPTIONAL REGULATORY PROTEIN"/>
    <property type="match status" value="1"/>
</dbReference>
<dbReference type="InterPro" id="IPR002078">
    <property type="entry name" value="Sigma_54_int"/>
</dbReference>
<dbReference type="PROSITE" id="PS00675">
    <property type="entry name" value="SIGMA54_INTERACT_1"/>
    <property type="match status" value="1"/>
</dbReference>
<dbReference type="OrthoDB" id="7476585at2"/>
<gene>
    <name evidence="20" type="primary">glnG_6</name>
    <name evidence="20" type="ORF">Enr13x_76080</name>
</gene>
<proteinExistence type="predicted"/>
<dbReference type="InterPro" id="IPR009057">
    <property type="entry name" value="Homeodomain-like_sf"/>
</dbReference>
<dbReference type="Proteomes" id="UP000319004">
    <property type="component" value="Chromosome"/>
</dbReference>
<keyword evidence="6" id="KW-0547">Nucleotide-binding</keyword>
<keyword evidence="10" id="KW-0238">DNA-binding</keyword>
<dbReference type="InterPro" id="IPR027417">
    <property type="entry name" value="P-loop_NTPase"/>
</dbReference>
<dbReference type="GO" id="GO:0043565">
    <property type="term" value="F:sequence-specific DNA binding"/>
    <property type="evidence" value="ECO:0007669"/>
    <property type="project" value="InterPro"/>
</dbReference>